<dbReference type="SUPFAM" id="SSF158472">
    <property type="entry name" value="HAMP domain-like"/>
    <property type="match status" value="1"/>
</dbReference>
<dbReference type="PROSITE" id="PS50109">
    <property type="entry name" value="HIS_KIN"/>
    <property type="match status" value="1"/>
</dbReference>
<dbReference type="PANTHER" id="PTHR45528">
    <property type="entry name" value="SENSOR HISTIDINE KINASE CPXA"/>
    <property type="match status" value="1"/>
</dbReference>
<dbReference type="Pfam" id="PF02518">
    <property type="entry name" value="HATPase_c"/>
    <property type="match status" value="1"/>
</dbReference>
<keyword evidence="21" id="KW-1185">Reference proteome</keyword>
<dbReference type="InterPro" id="IPR004358">
    <property type="entry name" value="Sig_transdc_His_kin-like_C"/>
</dbReference>
<keyword evidence="6 18" id="KW-0808">Transferase</keyword>
<keyword evidence="14" id="KW-0175">Coiled coil</keyword>
<evidence type="ECO:0000313" key="21">
    <source>
        <dbReference type="Proteomes" id="UP000093694"/>
    </source>
</evidence>
<dbReference type="InterPro" id="IPR036890">
    <property type="entry name" value="HATPase_C_sf"/>
</dbReference>
<accession>A0A166UQZ8</accession>
<dbReference type="CDD" id="cd06225">
    <property type="entry name" value="HAMP"/>
    <property type="match status" value="1"/>
</dbReference>
<evidence type="ECO:0000256" key="7">
    <source>
        <dbReference type="ARBA" id="ARBA00022692"/>
    </source>
</evidence>
<evidence type="ECO:0000256" key="13">
    <source>
        <dbReference type="ARBA" id="ARBA00023136"/>
    </source>
</evidence>
<keyword evidence="4" id="KW-1003">Cell membrane</keyword>
<evidence type="ECO:0000313" key="18">
    <source>
        <dbReference type="EMBL" id="OAA95147.1"/>
    </source>
</evidence>
<keyword evidence="13 15" id="KW-0472">Membrane</keyword>
<evidence type="ECO:0000259" key="16">
    <source>
        <dbReference type="PROSITE" id="PS50109"/>
    </source>
</evidence>
<dbReference type="Gene3D" id="6.10.340.10">
    <property type="match status" value="1"/>
</dbReference>
<gene>
    <name evidence="18" type="primary">phoR_4</name>
    <name evidence="19" type="synonym">phoR_1</name>
    <name evidence="19" type="ORF">CLCOS_02200</name>
    <name evidence="18" type="ORF">WX73_01556</name>
</gene>
<dbReference type="InterPro" id="IPR003660">
    <property type="entry name" value="HAMP_dom"/>
</dbReference>
<organism evidence="18 20">
    <name type="scientific">Clostridium coskatii</name>
    <dbReference type="NCBI Taxonomy" id="1705578"/>
    <lineage>
        <taxon>Bacteria</taxon>
        <taxon>Bacillati</taxon>
        <taxon>Bacillota</taxon>
        <taxon>Clostridia</taxon>
        <taxon>Eubacteriales</taxon>
        <taxon>Clostridiaceae</taxon>
        <taxon>Clostridium</taxon>
    </lineage>
</organism>
<evidence type="ECO:0000256" key="2">
    <source>
        <dbReference type="ARBA" id="ARBA00004651"/>
    </source>
</evidence>
<feature type="domain" description="Histidine kinase" evidence="16">
    <location>
        <begin position="281"/>
        <end position="495"/>
    </location>
</feature>
<dbReference type="FunFam" id="3.30.565.10:FF:000006">
    <property type="entry name" value="Sensor histidine kinase WalK"/>
    <property type="match status" value="1"/>
</dbReference>
<feature type="transmembrane region" description="Helical" evidence="15">
    <location>
        <begin position="20"/>
        <end position="40"/>
    </location>
</feature>
<evidence type="ECO:0000256" key="3">
    <source>
        <dbReference type="ARBA" id="ARBA00012438"/>
    </source>
</evidence>
<comment type="catalytic activity">
    <reaction evidence="1">
        <text>ATP + protein L-histidine = ADP + protein N-phospho-L-histidine.</text>
        <dbReference type="EC" id="2.7.13.3"/>
    </reaction>
</comment>
<dbReference type="Proteomes" id="UP000077384">
    <property type="component" value="Unassembled WGS sequence"/>
</dbReference>
<dbReference type="PANTHER" id="PTHR45528:SF1">
    <property type="entry name" value="SENSOR HISTIDINE KINASE CPXA"/>
    <property type="match status" value="1"/>
</dbReference>
<keyword evidence="7 15" id="KW-0812">Transmembrane</keyword>
<dbReference type="CDD" id="cd00082">
    <property type="entry name" value="HisKA"/>
    <property type="match status" value="1"/>
</dbReference>
<evidence type="ECO:0000259" key="17">
    <source>
        <dbReference type="PROSITE" id="PS50885"/>
    </source>
</evidence>
<dbReference type="InterPro" id="IPR003594">
    <property type="entry name" value="HATPase_dom"/>
</dbReference>
<dbReference type="SUPFAM" id="SSF47384">
    <property type="entry name" value="Homodimeric domain of signal transducing histidine kinase"/>
    <property type="match status" value="1"/>
</dbReference>
<dbReference type="GO" id="GO:0005524">
    <property type="term" value="F:ATP binding"/>
    <property type="evidence" value="ECO:0007669"/>
    <property type="project" value="UniProtKB-KW"/>
</dbReference>
<comment type="caution">
    <text evidence="18">The sequence shown here is derived from an EMBL/GenBank/DDBJ whole genome shotgun (WGS) entry which is preliminary data.</text>
</comment>
<dbReference type="SMART" id="SM00387">
    <property type="entry name" value="HATPase_c"/>
    <property type="match status" value="1"/>
</dbReference>
<keyword evidence="5" id="KW-0597">Phosphoprotein</keyword>
<name>A0A166UQZ8_9CLOT</name>
<evidence type="ECO:0000256" key="15">
    <source>
        <dbReference type="SAM" id="Phobius"/>
    </source>
</evidence>
<keyword evidence="10" id="KW-0067">ATP-binding</keyword>
<dbReference type="SMART" id="SM00388">
    <property type="entry name" value="HisKA"/>
    <property type="match status" value="1"/>
</dbReference>
<dbReference type="InterPro" id="IPR050398">
    <property type="entry name" value="HssS/ArlS-like"/>
</dbReference>
<dbReference type="SUPFAM" id="SSF55874">
    <property type="entry name" value="ATPase domain of HSP90 chaperone/DNA topoisomerase II/histidine kinase"/>
    <property type="match status" value="1"/>
</dbReference>
<keyword evidence="11 15" id="KW-1133">Transmembrane helix</keyword>
<feature type="transmembrane region" description="Helical" evidence="15">
    <location>
        <begin position="179"/>
        <end position="199"/>
    </location>
</feature>
<reference evidence="19 21" key="2">
    <citation type="journal article" date="2016" name="Front. Microbiol.">
        <title>Industrial Acetogenic Biocatalysts: A Comparative Metabolic and Genomic Analysis.</title>
        <authorList>
            <person name="Bengelsdorf F."/>
            <person name="Poehlein A."/>
            <person name="Sonja S."/>
            <person name="Erz C."/>
            <person name="Hummel T."/>
            <person name="Hoffmeister S."/>
            <person name="Daniel R."/>
            <person name="Durre P."/>
        </authorList>
    </citation>
    <scope>NUCLEOTIDE SEQUENCE [LARGE SCALE GENOMIC DNA]</scope>
    <source>
        <strain evidence="19 21">PTA-10522</strain>
    </source>
</reference>
<keyword evidence="9" id="KW-0418">Kinase</keyword>
<evidence type="ECO:0000256" key="8">
    <source>
        <dbReference type="ARBA" id="ARBA00022741"/>
    </source>
</evidence>
<evidence type="ECO:0000256" key="5">
    <source>
        <dbReference type="ARBA" id="ARBA00022553"/>
    </source>
</evidence>
<feature type="domain" description="HAMP" evidence="17">
    <location>
        <begin position="200"/>
        <end position="252"/>
    </location>
</feature>
<dbReference type="GO" id="GO:0000155">
    <property type="term" value="F:phosphorelay sensor kinase activity"/>
    <property type="evidence" value="ECO:0007669"/>
    <property type="project" value="InterPro"/>
</dbReference>
<reference evidence="18 20" key="1">
    <citation type="journal article" date="2015" name="Biotechnol. Bioeng.">
        <title>Genome sequence and phenotypic characterization of Caulobacter segnis.</title>
        <authorList>
            <person name="Patel S."/>
            <person name="Fletcher B."/>
            <person name="Scott D.C."/>
            <person name="Ely B."/>
        </authorList>
    </citation>
    <scope>NUCLEOTIDE SEQUENCE [LARGE SCALE GENOMIC DNA]</scope>
    <source>
        <strain evidence="18 20">PS02</strain>
    </source>
</reference>
<dbReference type="AlphaFoldDB" id="A0A166UQZ8"/>
<dbReference type="CDD" id="cd00075">
    <property type="entry name" value="HATPase"/>
    <property type="match status" value="1"/>
</dbReference>
<dbReference type="InterPro" id="IPR005467">
    <property type="entry name" value="His_kinase_dom"/>
</dbReference>
<sequence>MVLDIKGLTNYLKVGIKFKLISFTASLLLIVISFLSFLVLNGIKSYQNKETQAILFKQKDIFEEYFSERMSLNKNTNYDDSLARGSIFNKAWLRTIPANIYNTKGELLSGFKTDAKLNENDEKKIMIDYAIKGKVSYREINDVIYFYSPIKYKGSTAAILELEYSIRENKLFYSDIEKLFYGIGFLALVLGIFVGIFYFSRLTRDIYEMKDSVESIQKGEFSKVHKVNRNDELGELSSGLIFMSNTIEQNIEELQVERDSLSRAVDKLKKMDKQQKEFIGNVTHEFKTPITSIKAYADVIGMYTDDLKLIEEGTLSISKECDRLSSMLDNILSLSALEKYDFEIEKNEVNLKKVLNEICKTMMAKVKKNSLILKYDAEDIVVTLDEDSLKHILINLIDNAIKYNKPGGSIYIQCYKNDKDKIIISVKDTGIGMSEEVLSKIFEPFYRADKHRSRETGGAGLGLALVKKLVEKQEGNIKVNSKLNEGTTFCVEFST</sequence>
<evidence type="ECO:0000256" key="6">
    <source>
        <dbReference type="ARBA" id="ARBA00022679"/>
    </source>
</evidence>
<evidence type="ECO:0000256" key="9">
    <source>
        <dbReference type="ARBA" id="ARBA00022777"/>
    </source>
</evidence>
<evidence type="ECO:0000256" key="1">
    <source>
        <dbReference type="ARBA" id="ARBA00000085"/>
    </source>
</evidence>
<dbReference type="InterPro" id="IPR036097">
    <property type="entry name" value="HisK_dim/P_sf"/>
</dbReference>
<dbReference type="EC" id="2.7.13.3" evidence="3"/>
<evidence type="ECO:0000256" key="14">
    <source>
        <dbReference type="SAM" id="Coils"/>
    </source>
</evidence>
<dbReference type="EMBL" id="LROR01000022">
    <property type="protein sequence ID" value="OBR97505.1"/>
    <property type="molecule type" value="Genomic_DNA"/>
</dbReference>
<keyword evidence="8" id="KW-0547">Nucleotide-binding</keyword>
<evidence type="ECO:0000313" key="19">
    <source>
        <dbReference type="EMBL" id="OBR97505.1"/>
    </source>
</evidence>
<dbReference type="PATRIC" id="fig|1705578.3.peg.377"/>
<keyword evidence="12" id="KW-0902">Two-component regulatory system</keyword>
<proteinExistence type="predicted"/>
<dbReference type="Pfam" id="PF00512">
    <property type="entry name" value="HisKA"/>
    <property type="match status" value="1"/>
</dbReference>
<dbReference type="InterPro" id="IPR003661">
    <property type="entry name" value="HisK_dim/P_dom"/>
</dbReference>
<comment type="subcellular location">
    <subcellularLocation>
        <location evidence="2">Cell membrane</location>
        <topology evidence="2">Multi-pass membrane protein</topology>
    </subcellularLocation>
</comment>
<feature type="coiled-coil region" evidence="14">
    <location>
        <begin position="244"/>
        <end position="271"/>
    </location>
</feature>
<evidence type="ECO:0000256" key="10">
    <source>
        <dbReference type="ARBA" id="ARBA00022840"/>
    </source>
</evidence>
<dbReference type="Proteomes" id="UP000093694">
    <property type="component" value="Unassembled WGS sequence"/>
</dbReference>
<dbReference type="Gene3D" id="1.10.287.130">
    <property type="match status" value="1"/>
</dbReference>
<dbReference type="PROSITE" id="PS50885">
    <property type="entry name" value="HAMP"/>
    <property type="match status" value="1"/>
</dbReference>
<evidence type="ECO:0000313" key="20">
    <source>
        <dbReference type="Proteomes" id="UP000077384"/>
    </source>
</evidence>
<evidence type="ECO:0000256" key="11">
    <source>
        <dbReference type="ARBA" id="ARBA00022989"/>
    </source>
</evidence>
<dbReference type="Gene3D" id="3.30.565.10">
    <property type="entry name" value="Histidine kinase-like ATPase, C-terminal domain"/>
    <property type="match status" value="1"/>
</dbReference>
<evidence type="ECO:0000256" key="4">
    <source>
        <dbReference type="ARBA" id="ARBA00022475"/>
    </source>
</evidence>
<dbReference type="EMBL" id="LITQ01000001">
    <property type="protein sequence ID" value="OAA95147.1"/>
    <property type="molecule type" value="Genomic_DNA"/>
</dbReference>
<dbReference type="PRINTS" id="PR00344">
    <property type="entry name" value="BCTRLSENSOR"/>
</dbReference>
<protein>
    <recommendedName>
        <fullName evidence="3">histidine kinase</fullName>
        <ecNumber evidence="3">2.7.13.3</ecNumber>
    </recommendedName>
</protein>
<evidence type="ECO:0000256" key="12">
    <source>
        <dbReference type="ARBA" id="ARBA00023012"/>
    </source>
</evidence>
<dbReference type="GO" id="GO:0005886">
    <property type="term" value="C:plasma membrane"/>
    <property type="evidence" value="ECO:0007669"/>
    <property type="project" value="UniProtKB-SubCell"/>
</dbReference>